<accession>A0A8H4AR82</accession>
<dbReference type="Proteomes" id="UP000439903">
    <property type="component" value="Unassembled WGS sequence"/>
</dbReference>
<comment type="caution">
    <text evidence="2">The sequence shown here is derived from an EMBL/GenBank/DDBJ whole genome shotgun (WGS) entry which is preliminary data.</text>
</comment>
<evidence type="ECO:0000313" key="3">
    <source>
        <dbReference type="Proteomes" id="UP000439903"/>
    </source>
</evidence>
<protein>
    <submittedName>
        <fullName evidence="2">Uncharacterized protein</fullName>
    </submittedName>
</protein>
<keyword evidence="3" id="KW-1185">Reference proteome</keyword>
<dbReference type="AlphaFoldDB" id="A0A8H4AR82"/>
<gene>
    <name evidence="2" type="ORF">F8M41_014802</name>
</gene>
<dbReference type="EMBL" id="WTPW01000305">
    <property type="protein sequence ID" value="KAF0525064.1"/>
    <property type="molecule type" value="Genomic_DNA"/>
</dbReference>
<keyword evidence="1" id="KW-0472">Membrane</keyword>
<keyword evidence="1" id="KW-1133">Transmembrane helix</keyword>
<evidence type="ECO:0000256" key="1">
    <source>
        <dbReference type="SAM" id="Phobius"/>
    </source>
</evidence>
<keyword evidence="1" id="KW-0812">Transmembrane</keyword>
<sequence length="106" mass="12890">MTYKRLSYTPEPKSNNFFFEDCKSRRKSYNSRGGIYVETIEEFQFKRRKNFALEILRNDVRNDIRNYFNGFKYEVNNEIRFNVHQTGVMFVLMMLSFYIGKYIGCD</sequence>
<feature type="transmembrane region" description="Helical" evidence="1">
    <location>
        <begin position="81"/>
        <end position="100"/>
    </location>
</feature>
<organism evidence="2 3">
    <name type="scientific">Gigaspora margarita</name>
    <dbReference type="NCBI Taxonomy" id="4874"/>
    <lineage>
        <taxon>Eukaryota</taxon>
        <taxon>Fungi</taxon>
        <taxon>Fungi incertae sedis</taxon>
        <taxon>Mucoromycota</taxon>
        <taxon>Glomeromycotina</taxon>
        <taxon>Glomeromycetes</taxon>
        <taxon>Diversisporales</taxon>
        <taxon>Gigasporaceae</taxon>
        <taxon>Gigaspora</taxon>
    </lineage>
</organism>
<evidence type="ECO:0000313" key="2">
    <source>
        <dbReference type="EMBL" id="KAF0525064.1"/>
    </source>
</evidence>
<reference evidence="2 3" key="1">
    <citation type="journal article" date="2019" name="Environ. Microbiol.">
        <title>At the nexus of three kingdoms: the genome of the mycorrhizal fungus Gigaspora margarita provides insights into plant, endobacterial and fungal interactions.</title>
        <authorList>
            <person name="Venice F."/>
            <person name="Ghignone S."/>
            <person name="Salvioli di Fossalunga A."/>
            <person name="Amselem J."/>
            <person name="Novero M."/>
            <person name="Xianan X."/>
            <person name="Sedzielewska Toro K."/>
            <person name="Morin E."/>
            <person name="Lipzen A."/>
            <person name="Grigoriev I.V."/>
            <person name="Henrissat B."/>
            <person name="Martin F.M."/>
            <person name="Bonfante P."/>
        </authorList>
    </citation>
    <scope>NUCLEOTIDE SEQUENCE [LARGE SCALE GENOMIC DNA]</scope>
    <source>
        <strain evidence="2 3">BEG34</strain>
    </source>
</reference>
<name>A0A8H4AR82_GIGMA</name>
<proteinExistence type="predicted"/>